<evidence type="ECO:0000256" key="4">
    <source>
        <dbReference type="ARBA" id="ARBA00048462"/>
    </source>
</evidence>
<evidence type="ECO:0000256" key="2">
    <source>
        <dbReference type="ARBA" id="ARBA00022679"/>
    </source>
</evidence>
<gene>
    <name evidence="6" type="ORF">STSU_000640</name>
</gene>
<comment type="catalytic activity">
    <reaction evidence="4">
        <text>holo-[ACP] + malonyl-CoA = malonyl-[ACP] + CoA</text>
        <dbReference type="Rhea" id="RHEA:41792"/>
        <dbReference type="Rhea" id="RHEA-COMP:9623"/>
        <dbReference type="Rhea" id="RHEA-COMP:9685"/>
        <dbReference type="ChEBI" id="CHEBI:57287"/>
        <dbReference type="ChEBI" id="CHEBI:57384"/>
        <dbReference type="ChEBI" id="CHEBI:64479"/>
        <dbReference type="ChEBI" id="CHEBI:78449"/>
        <dbReference type="EC" id="2.3.1.39"/>
    </reaction>
</comment>
<sequence length="293" mass="31782">MTAHPVARRLVAEADRVLGYPLIDRYREAEARGAGGAFPEPARIAYLVGCLALAEWAVTERGVQPAVCAGASFGGTPAAVQCGALSFGDAVLVTAEWGRRAEAYFAREHRDVVTQSFARVPAEVLAEIRGELDARGEWNEVACQVDHDFHMLSVREGVLDRLQGRLRAAGGLPLYVMRPPMHSPLFGALREEMAAEVMAGVPFGDPRVPLVSDHDGSLVETAAGVRELLLDAAVRPVRWPMVVDTLRSLGVRQAHVTGEDALWGRVEIMTGAFEVVAVKPQTAMRPRRRSVFV</sequence>
<dbReference type="EMBL" id="CP029159">
    <property type="protein sequence ID" value="QKM71283.1"/>
    <property type="molecule type" value="Genomic_DNA"/>
</dbReference>
<evidence type="ECO:0000256" key="1">
    <source>
        <dbReference type="ARBA" id="ARBA00013258"/>
    </source>
</evidence>
<evidence type="ECO:0000256" key="3">
    <source>
        <dbReference type="ARBA" id="ARBA00023315"/>
    </source>
</evidence>
<dbReference type="Gene3D" id="3.30.70.250">
    <property type="entry name" value="Malonyl-CoA ACP transacylase, ACP-binding"/>
    <property type="match status" value="1"/>
</dbReference>
<dbReference type="PANTHER" id="PTHR42681">
    <property type="entry name" value="MALONYL-COA-ACYL CARRIER PROTEIN TRANSACYLASE, MITOCHONDRIAL"/>
    <property type="match status" value="1"/>
</dbReference>
<reference evidence="6 7" key="1">
    <citation type="journal article" date="2012" name="J. Bacteriol.">
        <title>Draft genome of Streptomyces tsukubaensis NRRL 18488, the producer of the clinically important immunosuppressant tacrolimus (FK506).</title>
        <authorList>
            <person name="Barreiro C."/>
            <person name="Prieto C."/>
            <person name="Sola-Landa A."/>
            <person name="Solera E."/>
            <person name="Martinez-Castro M."/>
            <person name="Perez-Redondo R."/>
            <person name="Garcia-Estrada C."/>
            <person name="Aparicio J.F."/>
            <person name="Fernandez-Martinez L.T."/>
            <person name="Santos-Aberturas J."/>
            <person name="Salehi-Najafabadi Z."/>
            <person name="Rodriguez-Garcia A."/>
            <person name="Tauch A."/>
            <person name="Martin J.F."/>
        </authorList>
    </citation>
    <scope>NUCLEOTIDE SEQUENCE [LARGE SCALE GENOMIC DNA]</scope>
    <source>
        <strain evidence="7">DSM 42081 / NBRC 108919 / NRRL 18488 / 9993</strain>
    </source>
</reference>
<dbReference type="GO" id="GO:0005829">
    <property type="term" value="C:cytosol"/>
    <property type="evidence" value="ECO:0007669"/>
    <property type="project" value="TreeGrafter"/>
</dbReference>
<dbReference type="InterPro" id="IPR016035">
    <property type="entry name" value="Acyl_Trfase/lysoPLipase"/>
</dbReference>
<dbReference type="EC" id="2.3.1.39" evidence="1"/>
<keyword evidence="3" id="KW-0012">Acyltransferase</keyword>
<dbReference type="Proteomes" id="UP000005940">
    <property type="component" value="Chromosome"/>
</dbReference>
<dbReference type="SUPFAM" id="SSF52151">
    <property type="entry name" value="FabD/lysophospholipase-like"/>
    <property type="match status" value="1"/>
</dbReference>
<evidence type="ECO:0000313" key="6">
    <source>
        <dbReference type="EMBL" id="QKM71283.1"/>
    </source>
</evidence>
<dbReference type="InterPro" id="IPR049416">
    <property type="entry name" value="VinK-like_small"/>
</dbReference>
<keyword evidence="7" id="KW-1185">Reference proteome</keyword>
<name>A0A7G3ULE2_STRT9</name>
<dbReference type="InterPro" id="IPR001227">
    <property type="entry name" value="Ac_transferase_dom_sf"/>
</dbReference>
<dbReference type="Pfam" id="PF21124">
    <property type="entry name" value="VinK_C"/>
    <property type="match status" value="1"/>
</dbReference>
<dbReference type="GO" id="GO:0006633">
    <property type="term" value="P:fatty acid biosynthetic process"/>
    <property type="evidence" value="ECO:0007669"/>
    <property type="project" value="TreeGrafter"/>
</dbReference>
<protein>
    <recommendedName>
        <fullName evidence="1">[acyl-carrier-protein] S-malonyltransferase</fullName>
        <ecNumber evidence="1">2.3.1.39</ecNumber>
    </recommendedName>
</protein>
<dbReference type="PANTHER" id="PTHR42681:SF1">
    <property type="entry name" value="MALONYL-COA-ACYL CARRIER PROTEIN TRANSACYLASE, MITOCHONDRIAL"/>
    <property type="match status" value="1"/>
</dbReference>
<keyword evidence="2" id="KW-0808">Transferase</keyword>
<evidence type="ECO:0000259" key="5">
    <source>
        <dbReference type="Pfam" id="PF21124"/>
    </source>
</evidence>
<organism evidence="6 7">
    <name type="scientific">Streptomyces tsukubensis (strain DSM 42081 / NBRC 108919 / NRRL 18488 / 9993)</name>
    <dbReference type="NCBI Taxonomy" id="1114943"/>
    <lineage>
        <taxon>Bacteria</taxon>
        <taxon>Bacillati</taxon>
        <taxon>Actinomycetota</taxon>
        <taxon>Actinomycetes</taxon>
        <taxon>Kitasatosporales</taxon>
        <taxon>Streptomycetaceae</taxon>
        <taxon>Streptomyces</taxon>
    </lineage>
</organism>
<evidence type="ECO:0000313" key="7">
    <source>
        <dbReference type="Proteomes" id="UP000005940"/>
    </source>
</evidence>
<dbReference type="InterPro" id="IPR050858">
    <property type="entry name" value="Mal-CoA-ACP_Trans/PKS_FabD"/>
</dbReference>
<dbReference type="GO" id="GO:0004314">
    <property type="term" value="F:[acyl-carrier-protein] S-malonyltransferase activity"/>
    <property type="evidence" value="ECO:0007669"/>
    <property type="project" value="UniProtKB-EC"/>
</dbReference>
<dbReference type="Gene3D" id="3.40.366.10">
    <property type="entry name" value="Malonyl-Coenzyme A Acyl Carrier Protein, domain 2"/>
    <property type="match status" value="1"/>
</dbReference>
<accession>A0A7G3ULE2</accession>
<proteinExistence type="predicted"/>
<feature type="domain" description="Malonyl-CoA-[acyl-carrier-protein] transacylase small" evidence="5">
    <location>
        <begin position="116"/>
        <end position="177"/>
    </location>
</feature>
<dbReference type="AlphaFoldDB" id="A0A7G3ULE2"/>